<accession>A2F2C1</accession>
<dbReference type="VEuPathDB" id="TrichDB:TVAG_493130"/>
<dbReference type="AlphaFoldDB" id="A2F2C1"/>
<dbReference type="VEuPathDB" id="TrichDB:TVAGG3_0232770"/>
<evidence type="ECO:0000313" key="3">
    <source>
        <dbReference type="Proteomes" id="UP000001542"/>
    </source>
</evidence>
<reference evidence="2" key="2">
    <citation type="journal article" date="2007" name="Science">
        <title>Draft genome sequence of the sexually transmitted pathogen Trichomonas vaginalis.</title>
        <authorList>
            <person name="Carlton J.M."/>
            <person name="Hirt R.P."/>
            <person name="Silva J.C."/>
            <person name="Delcher A.L."/>
            <person name="Schatz M."/>
            <person name="Zhao Q."/>
            <person name="Wortman J.R."/>
            <person name="Bidwell S.L."/>
            <person name="Alsmark U.C.M."/>
            <person name="Besteiro S."/>
            <person name="Sicheritz-Ponten T."/>
            <person name="Noel C.J."/>
            <person name="Dacks J.B."/>
            <person name="Foster P.G."/>
            <person name="Simillion C."/>
            <person name="Van de Peer Y."/>
            <person name="Miranda-Saavedra D."/>
            <person name="Barton G.J."/>
            <person name="Westrop G.D."/>
            <person name="Mueller S."/>
            <person name="Dessi D."/>
            <person name="Fiori P.L."/>
            <person name="Ren Q."/>
            <person name="Paulsen I."/>
            <person name="Zhang H."/>
            <person name="Bastida-Corcuera F.D."/>
            <person name="Simoes-Barbosa A."/>
            <person name="Brown M.T."/>
            <person name="Hayes R.D."/>
            <person name="Mukherjee M."/>
            <person name="Okumura C.Y."/>
            <person name="Schneider R."/>
            <person name="Smith A.J."/>
            <person name="Vanacova S."/>
            <person name="Villalvazo M."/>
            <person name="Haas B.J."/>
            <person name="Pertea M."/>
            <person name="Feldblyum T.V."/>
            <person name="Utterback T.R."/>
            <person name="Shu C.L."/>
            <person name="Osoegawa K."/>
            <person name="de Jong P.J."/>
            <person name="Hrdy I."/>
            <person name="Horvathova L."/>
            <person name="Zubacova Z."/>
            <person name="Dolezal P."/>
            <person name="Malik S.B."/>
            <person name="Logsdon J.M. Jr."/>
            <person name="Henze K."/>
            <person name="Gupta A."/>
            <person name="Wang C.C."/>
            <person name="Dunne R.L."/>
            <person name="Upcroft J.A."/>
            <person name="Upcroft P."/>
            <person name="White O."/>
            <person name="Salzberg S.L."/>
            <person name="Tang P."/>
            <person name="Chiu C.-H."/>
            <person name="Lee Y.-S."/>
            <person name="Embley T.M."/>
            <person name="Coombs G.H."/>
            <person name="Mottram J.C."/>
            <person name="Tachezy J."/>
            <person name="Fraser-Liggett C.M."/>
            <person name="Johnson P.J."/>
        </authorList>
    </citation>
    <scope>NUCLEOTIDE SEQUENCE [LARGE SCALE GENOMIC DNA]</scope>
    <source>
        <strain evidence="2">G3</strain>
    </source>
</reference>
<protein>
    <submittedName>
        <fullName evidence="2">Uncharacterized protein</fullName>
    </submittedName>
</protein>
<dbReference type="KEGG" id="tva:4758762"/>
<keyword evidence="3" id="KW-1185">Reference proteome</keyword>
<dbReference type="Proteomes" id="UP000001542">
    <property type="component" value="Unassembled WGS sequence"/>
</dbReference>
<evidence type="ECO:0000256" key="1">
    <source>
        <dbReference type="SAM" id="MobiDB-lite"/>
    </source>
</evidence>
<feature type="region of interest" description="Disordered" evidence="1">
    <location>
        <begin position="36"/>
        <end position="70"/>
    </location>
</feature>
<dbReference type="RefSeq" id="XP_001313869.1">
    <property type="nucleotide sequence ID" value="XM_001313868.1"/>
</dbReference>
<evidence type="ECO:0000313" key="2">
    <source>
        <dbReference type="EMBL" id="EAY00940.1"/>
    </source>
</evidence>
<organism evidence="2 3">
    <name type="scientific">Trichomonas vaginalis (strain ATCC PRA-98 / G3)</name>
    <dbReference type="NCBI Taxonomy" id="412133"/>
    <lineage>
        <taxon>Eukaryota</taxon>
        <taxon>Metamonada</taxon>
        <taxon>Parabasalia</taxon>
        <taxon>Trichomonadida</taxon>
        <taxon>Trichomonadidae</taxon>
        <taxon>Trichomonas</taxon>
    </lineage>
</organism>
<gene>
    <name evidence="2" type="ORF">TVAG_493130</name>
</gene>
<name>A2F2C1_TRIV3</name>
<reference evidence="2" key="1">
    <citation type="submission" date="2006-10" db="EMBL/GenBank/DDBJ databases">
        <authorList>
            <person name="Amadeo P."/>
            <person name="Zhao Q."/>
            <person name="Wortman J."/>
            <person name="Fraser-Liggett C."/>
            <person name="Carlton J."/>
        </authorList>
    </citation>
    <scope>NUCLEOTIDE SEQUENCE</scope>
    <source>
        <strain evidence="2">G3</strain>
    </source>
</reference>
<sequence>MLSSKNLVDSLLKIIKEGHINNEVLKDFVHLQSNHIKQTKKPEQSNSTSQQNISTEITPKNKKNKSGKATQQPEFDSLQFFNDALKKIHQTVIANGSSSQDKEFLSNMLNYFERLSDNSKSQSKLEFFMIDSNLFTGKDEEIIKLNAFLFKILKLNNSTIKGPKVSTFLEYYNDDQFTLVCEKVFESYLNYIKDSINLPKKIDLKITDIHNKDKTKKELVTILGSSLLYIILQFCEKEKILVTDLFIKPDSKNILLVCNRILNQGKTFQFDLNNFGPITDNDADYQSVLNVVGVNEYI</sequence>
<dbReference type="InParanoid" id="A2F2C1"/>
<dbReference type="SMR" id="A2F2C1"/>
<dbReference type="EMBL" id="DS113584">
    <property type="protein sequence ID" value="EAY00940.1"/>
    <property type="molecule type" value="Genomic_DNA"/>
</dbReference>
<feature type="compositionally biased region" description="Low complexity" evidence="1">
    <location>
        <begin position="44"/>
        <end position="55"/>
    </location>
</feature>
<proteinExistence type="predicted"/>